<evidence type="ECO:0000313" key="1">
    <source>
        <dbReference type="EMBL" id="HJA84854.1"/>
    </source>
</evidence>
<name>A0A9D2HUS3_9BACE</name>
<protein>
    <submittedName>
        <fullName evidence="1">Uncharacterized protein</fullName>
    </submittedName>
</protein>
<comment type="caution">
    <text evidence="1">The sequence shown here is derived from an EMBL/GenBank/DDBJ whole genome shotgun (WGS) entry which is preliminary data.</text>
</comment>
<dbReference type="AlphaFoldDB" id="A0A9D2HUS3"/>
<proteinExistence type="predicted"/>
<reference evidence="1" key="2">
    <citation type="submission" date="2021-04" db="EMBL/GenBank/DDBJ databases">
        <authorList>
            <person name="Gilroy R."/>
        </authorList>
    </citation>
    <scope>NUCLEOTIDE SEQUENCE</scope>
    <source>
        <strain evidence="1">ChiHjej12B11-9795</strain>
    </source>
</reference>
<evidence type="ECO:0000313" key="2">
    <source>
        <dbReference type="Proteomes" id="UP000823862"/>
    </source>
</evidence>
<reference evidence="1" key="1">
    <citation type="journal article" date="2021" name="PeerJ">
        <title>Extensive microbial diversity within the chicken gut microbiome revealed by metagenomics and culture.</title>
        <authorList>
            <person name="Gilroy R."/>
            <person name="Ravi A."/>
            <person name="Getino M."/>
            <person name="Pursley I."/>
            <person name="Horton D.L."/>
            <person name="Alikhan N.F."/>
            <person name="Baker D."/>
            <person name="Gharbi K."/>
            <person name="Hall N."/>
            <person name="Watson M."/>
            <person name="Adriaenssens E.M."/>
            <person name="Foster-Nyarko E."/>
            <person name="Jarju S."/>
            <person name="Secka A."/>
            <person name="Antonio M."/>
            <person name="Oren A."/>
            <person name="Chaudhuri R.R."/>
            <person name="La Ragione R."/>
            <person name="Hildebrand F."/>
            <person name="Pallen M.J."/>
        </authorList>
    </citation>
    <scope>NUCLEOTIDE SEQUENCE</scope>
    <source>
        <strain evidence="1">ChiHjej12B11-9795</strain>
    </source>
</reference>
<dbReference type="Proteomes" id="UP000823862">
    <property type="component" value="Unassembled WGS sequence"/>
</dbReference>
<sequence>MTTIDLRKAVLEEVIALWDDEETMQQLLDYLQSLRGVDRQACINGLPYTRQERQNALMQAEADVMSGKVSAHDEVVVRIKEMMETWK</sequence>
<gene>
    <name evidence="1" type="ORF">H9950_01405</name>
</gene>
<accession>A0A9D2HUS3</accession>
<organism evidence="1 2">
    <name type="scientific">Candidatus Bacteroides avicola</name>
    <dbReference type="NCBI Taxonomy" id="2838468"/>
    <lineage>
        <taxon>Bacteria</taxon>
        <taxon>Pseudomonadati</taxon>
        <taxon>Bacteroidota</taxon>
        <taxon>Bacteroidia</taxon>
        <taxon>Bacteroidales</taxon>
        <taxon>Bacteroidaceae</taxon>
        <taxon>Bacteroides</taxon>
    </lineage>
</organism>
<dbReference type="EMBL" id="DWZI01000005">
    <property type="protein sequence ID" value="HJA84854.1"/>
    <property type="molecule type" value="Genomic_DNA"/>
</dbReference>